<name>A0A8J3RG82_9ACTN</name>
<evidence type="ECO:0000313" key="12">
    <source>
        <dbReference type="Proteomes" id="UP000616724"/>
    </source>
</evidence>
<keyword evidence="12" id="KW-1185">Reference proteome</keyword>
<dbReference type="Proteomes" id="UP000616724">
    <property type="component" value="Unassembled WGS sequence"/>
</dbReference>
<comment type="similarity">
    <text evidence="8">Belongs to the FtsQ/DivIB family. FtsQ subfamily.</text>
</comment>
<dbReference type="Pfam" id="PF08478">
    <property type="entry name" value="POTRA_1"/>
    <property type="match status" value="1"/>
</dbReference>
<dbReference type="GO" id="GO:0090529">
    <property type="term" value="P:cell septum assembly"/>
    <property type="evidence" value="ECO:0007669"/>
    <property type="project" value="InterPro"/>
</dbReference>
<dbReference type="InterPro" id="IPR026579">
    <property type="entry name" value="FtsQ"/>
</dbReference>
<evidence type="ECO:0000256" key="1">
    <source>
        <dbReference type="ARBA" id="ARBA00004370"/>
    </source>
</evidence>
<dbReference type="GO" id="GO:0043093">
    <property type="term" value="P:FtsZ-dependent cytokinesis"/>
    <property type="evidence" value="ECO:0007669"/>
    <property type="project" value="UniProtKB-UniRule"/>
</dbReference>
<comment type="subcellular location">
    <subcellularLocation>
        <location evidence="8">Cell membrane</location>
        <topology evidence="8">Single-pass type II membrane protein</topology>
    </subcellularLocation>
    <subcellularLocation>
        <location evidence="1">Membrane</location>
    </subcellularLocation>
    <text evidence="8">Localizes to the division septum.</text>
</comment>
<dbReference type="PROSITE" id="PS51779">
    <property type="entry name" value="POTRA"/>
    <property type="match status" value="1"/>
</dbReference>
<dbReference type="EMBL" id="BOOH01000004">
    <property type="protein sequence ID" value="GIH74160.1"/>
    <property type="molecule type" value="Genomic_DNA"/>
</dbReference>
<dbReference type="Pfam" id="PF03799">
    <property type="entry name" value="FtsQ_DivIB_C"/>
    <property type="match status" value="1"/>
</dbReference>
<keyword evidence="6 8" id="KW-0472">Membrane</keyword>
<comment type="caution">
    <text evidence="11">The sequence shown here is derived from an EMBL/GenBank/DDBJ whole genome shotgun (WGS) entry which is preliminary data.</text>
</comment>
<dbReference type="GO" id="GO:0005886">
    <property type="term" value="C:plasma membrane"/>
    <property type="evidence" value="ECO:0007669"/>
    <property type="project" value="UniProtKB-SubCell"/>
</dbReference>
<feature type="domain" description="POTRA" evidence="10">
    <location>
        <begin position="63"/>
        <end position="131"/>
    </location>
</feature>
<evidence type="ECO:0000256" key="8">
    <source>
        <dbReference type="HAMAP-Rule" id="MF_00911"/>
    </source>
</evidence>
<feature type="compositionally biased region" description="Basic and acidic residues" evidence="9">
    <location>
        <begin position="1"/>
        <end position="16"/>
    </location>
</feature>
<evidence type="ECO:0000259" key="10">
    <source>
        <dbReference type="PROSITE" id="PS51779"/>
    </source>
</evidence>
<accession>A0A8J3RG82</accession>
<dbReference type="Gene3D" id="3.10.20.310">
    <property type="entry name" value="membrane protein fhac"/>
    <property type="match status" value="1"/>
</dbReference>
<dbReference type="InterPro" id="IPR034746">
    <property type="entry name" value="POTRA"/>
</dbReference>
<evidence type="ECO:0000256" key="3">
    <source>
        <dbReference type="ARBA" id="ARBA00022618"/>
    </source>
</evidence>
<sequence>MRWTEERALRSERGTREGTGYQPPSRDAAASPSNRVWRTAFLALLTVGVVGTAAWLVFVSPVLGVREIRVSGNLAVPAAEVRGAAGVAEGTPLATVDLAEVEGRVAAIRRVESARADRRWPGTLVIEVVEREPVAAVAMGAKTALVDRHGVVVEIKDVAPPTLPVLRLSSPGPGDPATGAALAVVSTLPRELLVRVAEVLVPSPEAVSLRLRDGRSVMWGGSDRAEEKARVLTVLLRRPADSYDVSSPDVVAVE</sequence>
<comment type="function">
    <text evidence="8">Essential cell division protein.</text>
</comment>
<dbReference type="PANTHER" id="PTHR37820">
    <property type="entry name" value="CELL DIVISION PROTEIN DIVIB"/>
    <property type="match status" value="1"/>
</dbReference>
<keyword evidence="5 8" id="KW-1133">Transmembrane helix</keyword>
<proteinExistence type="inferred from homology"/>
<keyword evidence="3 8" id="KW-0132">Cell division</keyword>
<evidence type="ECO:0000313" key="11">
    <source>
        <dbReference type="EMBL" id="GIH74160.1"/>
    </source>
</evidence>
<dbReference type="AlphaFoldDB" id="A0A8J3RG82"/>
<keyword evidence="7 8" id="KW-0131">Cell cycle</keyword>
<evidence type="ECO:0000256" key="9">
    <source>
        <dbReference type="SAM" id="MobiDB-lite"/>
    </source>
</evidence>
<evidence type="ECO:0000256" key="4">
    <source>
        <dbReference type="ARBA" id="ARBA00022692"/>
    </source>
</evidence>
<dbReference type="InterPro" id="IPR013685">
    <property type="entry name" value="POTRA_FtsQ_type"/>
</dbReference>
<dbReference type="RefSeq" id="WP_239315828.1">
    <property type="nucleotide sequence ID" value="NZ_BOOH01000004.1"/>
</dbReference>
<feature type="region of interest" description="Disordered" evidence="9">
    <location>
        <begin position="1"/>
        <end position="31"/>
    </location>
</feature>
<keyword evidence="2 8" id="KW-1003">Cell membrane</keyword>
<reference evidence="11 12" key="1">
    <citation type="submission" date="2021-01" db="EMBL/GenBank/DDBJ databases">
        <title>Whole genome shotgun sequence of Planobispora longispora NBRC 13918.</title>
        <authorList>
            <person name="Komaki H."/>
            <person name="Tamura T."/>
        </authorList>
    </citation>
    <scope>NUCLEOTIDE SEQUENCE [LARGE SCALE GENOMIC DNA]</scope>
    <source>
        <strain evidence="11 12">NBRC 13918</strain>
    </source>
</reference>
<feature type="transmembrane region" description="Helical" evidence="8">
    <location>
        <begin position="41"/>
        <end position="63"/>
    </location>
</feature>
<dbReference type="InterPro" id="IPR005548">
    <property type="entry name" value="Cell_div_FtsQ/DivIB_C"/>
</dbReference>
<keyword evidence="4 8" id="KW-0812">Transmembrane</keyword>
<gene>
    <name evidence="8 11" type="primary">ftsQ</name>
    <name evidence="11" type="ORF">Plo01_05890</name>
</gene>
<evidence type="ECO:0000256" key="6">
    <source>
        <dbReference type="ARBA" id="ARBA00023136"/>
    </source>
</evidence>
<dbReference type="HAMAP" id="MF_00911">
    <property type="entry name" value="FtsQ_subfam"/>
    <property type="match status" value="1"/>
</dbReference>
<organism evidence="11 12">
    <name type="scientific">Planobispora longispora</name>
    <dbReference type="NCBI Taxonomy" id="28887"/>
    <lineage>
        <taxon>Bacteria</taxon>
        <taxon>Bacillati</taxon>
        <taxon>Actinomycetota</taxon>
        <taxon>Actinomycetes</taxon>
        <taxon>Streptosporangiales</taxon>
        <taxon>Streptosporangiaceae</taxon>
        <taxon>Planobispora</taxon>
    </lineage>
</organism>
<protein>
    <recommendedName>
        <fullName evidence="8">Cell division protein FtsQ</fullName>
    </recommendedName>
</protein>
<dbReference type="PANTHER" id="PTHR37820:SF1">
    <property type="entry name" value="CELL DIVISION PROTEIN FTSQ"/>
    <property type="match status" value="1"/>
</dbReference>
<dbReference type="InterPro" id="IPR050487">
    <property type="entry name" value="FtsQ_DivIB"/>
</dbReference>
<evidence type="ECO:0000256" key="7">
    <source>
        <dbReference type="ARBA" id="ARBA00023306"/>
    </source>
</evidence>
<evidence type="ECO:0000256" key="2">
    <source>
        <dbReference type="ARBA" id="ARBA00022475"/>
    </source>
</evidence>
<evidence type="ECO:0000256" key="5">
    <source>
        <dbReference type="ARBA" id="ARBA00022989"/>
    </source>
</evidence>
<dbReference type="GO" id="GO:0032153">
    <property type="term" value="C:cell division site"/>
    <property type="evidence" value="ECO:0007669"/>
    <property type="project" value="UniProtKB-UniRule"/>
</dbReference>